<comment type="similarity">
    <text evidence="3">Belongs to the flagella basal body rod proteins family.</text>
</comment>
<dbReference type="Pfam" id="PF22638">
    <property type="entry name" value="FlgK_D1"/>
    <property type="match status" value="1"/>
</dbReference>
<feature type="domain" description="Flagellar hook-associated protein FlgK helical" evidence="9">
    <location>
        <begin position="99"/>
        <end position="307"/>
    </location>
</feature>
<evidence type="ECO:0000256" key="4">
    <source>
        <dbReference type="ARBA" id="ARBA00016244"/>
    </source>
</evidence>
<keyword evidence="10" id="KW-0966">Cell projection</keyword>
<comment type="subcellular location">
    <subcellularLocation>
        <location evidence="1">Bacterial flagellum basal body</location>
    </subcellularLocation>
    <subcellularLocation>
        <location evidence="2">Secreted</location>
    </subcellularLocation>
</comment>
<dbReference type="GO" id="GO:0009425">
    <property type="term" value="C:bacterial-type flagellum basal body"/>
    <property type="evidence" value="ECO:0007669"/>
    <property type="project" value="UniProtKB-SubCell"/>
</dbReference>
<name>A0A4P7HHM2_9RHOB</name>
<dbReference type="InterPro" id="IPR053927">
    <property type="entry name" value="FlgK_helical"/>
</dbReference>
<keyword evidence="6" id="KW-0975">Bacterial flagellum</keyword>
<organism evidence="10 11">
    <name type="scientific">Paracoccus liaowanqingii</name>
    <dbReference type="NCBI Taxonomy" id="2560053"/>
    <lineage>
        <taxon>Bacteria</taxon>
        <taxon>Pseudomonadati</taxon>
        <taxon>Pseudomonadota</taxon>
        <taxon>Alphaproteobacteria</taxon>
        <taxon>Rhodobacterales</taxon>
        <taxon>Paracoccaceae</taxon>
        <taxon>Paracoccus</taxon>
    </lineage>
</organism>
<dbReference type="GO" id="GO:0005198">
    <property type="term" value="F:structural molecule activity"/>
    <property type="evidence" value="ECO:0007669"/>
    <property type="project" value="InterPro"/>
</dbReference>
<evidence type="ECO:0000256" key="3">
    <source>
        <dbReference type="ARBA" id="ARBA00009677"/>
    </source>
</evidence>
<dbReference type="InterPro" id="IPR010930">
    <property type="entry name" value="Flg_bb/hook_C_dom"/>
</dbReference>
<dbReference type="RefSeq" id="WP_135311826.1">
    <property type="nucleotide sequence ID" value="NZ_CP038439.1"/>
</dbReference>
<keyword evidence="10" id="KW-0282">Flagellum</keyword>
<dbReference type="AlphaFoldDB" id="A0A4P7HHM2"/>
<proteinExistence type="inferred from homology"/>
<feature type="domain" description="Flagellar basal-body/hook protein C-terminal" evidence="8">
    <location>
        <begin position="444"/>
        <end position="481"/>
    </location>
</feature>
<evidence type="ECO:0000313" key="11">
    <source>
        <dbReference type="Proteomes" id="UP000296374"/>
    </source>
</evidence>
<dbReference type="PANTHER" id="PTHR30033:SF2">
    <property type="entry name" value="FLAGELLAR HOOK PROTEIN"/>
    <property type="match status" value="1"/>
</dbReference>
<dbReference type="GO" id="GO:0044780">
    <property type="term" value="P:bacterial-type flagellum assembly"/>
    <property type="evidence" value="ECO:0007669"/>
    <property type="project" value="InterPro"/>
</dbReference>
<dbReference type="PANTHER" id="PTHR30033">
    <property type="entry name" value="FLAGELLAR HOOK-ASSOCIATED PROTEIN 1"/>
    <property type="match status" value="1"/>
</dbReference>
<evidence type="ECO:0000259" key="8">
    <source>
        <dbReference type="Pfam" id="PF06429"/>
    </source>
</evidence>
<dbReference type="KEGG" id="plia:E4191_01435"/>
<evidence type="ECO:0000256" key="2">
    <source>
        <dbReference type="ARBA" id="ARBA00004613"/>
    </source>
</evidence>
<dbReference type="InterPro" id="IPR002371">
    <property type="entry name" value="FlgK"/>
</dbReference>
<evidence type="ECO:0000256" key="5">
    <source>
        <dbReference type="ARBA" id="ARBA00022525"/>
    </source>
</evidence>
<reference evidence="11" key="1">
    <citation type="submission" date="2019-03" db="EMBL/GenBank/DDBJ databases">
        <authorList>
            <person name="Li J."/>
        </authorList>
    </citation>
    <scope>NUCLEOTIDE SEQUENCE [LARGE SCALE GENOMIC DNA]</scope>
    <source>
        <strain evidence="11">2251</strain>
    </source>
</reference>
<dbReference type="GO" id="GO:0005576">
    <property type="term" value="C:extracellular region"/>
    <property type="evidence" value="ECO:0007669"/>
    <property type="project" value="UniProtKB-SubCell"/>
</dbReference>
<dbReference type="EMBL" id="CP038439">
    <property type="protein sequence ID" value="QBX33528.1"/>
    <property type="molecule type" value="Genomic_DNA"/>
</dbReference>
<accession>A0A4P7HHM2</accession>
<keyword evidence="5" id="KW-0964">Secreted</keyword>
<evidence type="ECO:0000256" key="6">
    <source>
        <dbReference type="ARBA" id="ARBA00023143"/>
    </source>
</evidence>
<evidence type="ECO:0000313" key="10">
    <source>
        <dbReference type="EMBL" id="QBX33528.1"/>
    </source>
</evidence>
<evidence type="ECO:0000256" key="1">
    <source>
        <dbReference type="ARBA" id="ARBA00004117"/>
    </source>
</evidence>
<protein>
    <recommendedName>
        <fullName evidence="4">Flagellar hook-associated protein 1</fullName>
    </recommendedName>
</protein>
<dbReference type="GO" id="GO:0009424">
    <property type="term" value="C:bacterial-type flagellum hook"/>
    <property type="evidence" value="ECO:0007669"/>
    <property type="project" value="InterPro"/>
</dbReference>
<dbReference type="InterPro" id="IPR001444">
    <property type="entry name" value="Flag_bb_rod_N"/>
</dbReference>
<feature type="domain" description="Flagellar basal body rod protein N-terminal" evidence="7">
    <location>
        <begin position="8"/>
        <end position="36"/>
    </location>
</feature>
<gene>
    <name evidence="10" type="primary">flgK</name>
    <name evidence="10" type="ORF">E4191_01435</name>
</gene>
<evidence type="ECO:0000259" key="9">
    <source>
        <dbReference type="Pfam" id="PF22638"/>
    </source>
</evidence>
<dbReference type="Pfam" id="PF00460">
    <property type="entry name" value="Flg_bb_rod"/>
    <property type="match status" value="1"/>
</dbReference>
<dbReference type="NCBIfam" id="TIGR02492">
    <property type="entry name" value="flgK_ends"/>
    <property type="match status" value="1"/>
</dbReference>
<evidence type="ECO:0000259" key="7">
    <source>
        <dbReference type="Pfam" id="PF00460"/>
    </source>
</evidence>
<keyword evidence="10" id="KW-0969">Cilium</keyword>
<sequence length="481" mass="49780">MSIAKAISNAMSGLGATARGTETVASNLANAMTPGYARRDTVVVANALGGGVRVDGIARIVNASLVSESRLATAAVGDAGTRAAFHERMEEVVGLPGGALALSTALTDLQTALSSAATRPDDEIRLAQVVGAADRLATRLNDASKAVEATRSTAQRAIVADVAVMNQSLGRVAQLNTRISILDADGKDSTPLMDERQRLIDRIAKIVPLQEVTREAGRVALFTTEGAMLLDGSVPARLEFAGADQVVAGQVVGAPLELLALNGTALTAGQMRLFGGGSLSANFKIRDDLAPRMQSELDHLAFDLHQRLADPLVDPSLGAGDAGLFTDAGMRADAAGLVGLAGRIALNAAVDPAEGGQSWRLRAGLQAAAPDPVGQSAILVALAEALDGARPGQPGSGFSGSTSLSSRFGLIESQVSSRRVEALADMAVRSSRHLTITASMMAEGVDSDAEMQRLLQYEQSYAANARVLVAVDEMINQILRM</sequence>
<dbReference type="Proteomes" id="UP000296374">
    <property type="component" value="Chromosome"/>
</dbReference>
<dbReference type="Pfam" id="PF06429">
    <property type="entry name" value="Flg_bbr_C"/>
    <property type="match status" value="1"/>
</dbReference>